<sequence>MKLDILVFGAHPDDAELGAGATIAKEVANGKKVGIIDLTRGELGTRGTAEIRDNEAAKAAEILGVSIRENLEFSDGFFVNDMPHQLEVIRMVRKYRPELVLCNAVDDRHIDHGKGSKLVSDACFLSGLIKIDTKLNGDDQWQNPWRPKVVYHYIQWKNIEPDFAVDISDYIEKKTKAILAYSSQFYDPSSAEPETPISSKNFIDSVNYRARDLGRLIGVDYAEGFTVERYAAVNQITDLI</sequence>
<comment type="caution">
    <text evidence="1">The sequence shown here is derived from an EMBL/GenBank/DDBJ whole genome shotgun (WGS) entry which is preliminary data.</text>
</comment>
<accession>A0ABU3AAY7</accession>
<gene>
    <name evidence="1" type="primary">bshB1</name>
    <name evidence="1" type="ORF">RM706_09910</name>
</gene>
<dbReference type="PANTHER" id="PTHR12993:SF30">
    <property type="entry name" value="N-ACETYL-ALPHA-D-GLUCOSAMINYL L-MALATE DEACETYLASE 1"/>
    <property type="match status" value="1"/>
</dbReference>
<protein>
    <submittedName>
        <fullName evidence="1">Bacillithiol biosynthesis deacetylase BshB1</fullName>
    </submittedName>
</protein>
<dbReference type="PANTHER" id="PTHR12993">
    <property type="entry name" value="N-ACETYLGLUCOSAMINYL-PHOSPHATIDYLINOSITOL DE-N-ACETYLASE-RELATED"/>
    <property type="match status" value="1"/>
</dbReference>
<dbReference type="NCBIfam" id="TIGR04001">
    <property type="entry name" value="thiol_BshB1"/>
    <property type="match status" value="1"/>
</dbReference>
<dbReference type="Pfam" id="PF02585">
    <property type="entry name" value="PIG-L"/>
    <property type="match status" value="1"/>
</dbReference>
<dbReference type="Proteomes" id="UP001255246">
    <property type="component" value="Unassembled WGS sequence"/>
</dbReference>
<reference evidence="1 2" key="1">
    <citation type="submission" date="2023-09" db="EMBL/GenBank/DDBJ databases">
        <authorList>
            <person name="Rey-Velasco X."/>
        </authorList>
    </citation>
    <scope>NUCLEOTIDE SEQUENCE [LARGE SCALE GENOMIC DNA]</scope>
    <source>
        <strain evidence="1 2">F388</strain>
    </source>
</reference>
<dbReference type="SUPFAM" id="SSF102588">
    <property type="entry name" value="LmbE-like"/>
    <property type="match status" value="1"/>
</dbReference>
<dbReference type="InterPro" id="IPR003737">
    <property type="entry name" value="GlcNAc_PI_deacetylase-related"/>
</dbReference>
<evidence type="ECO:0000313" key="1">
    <source>
        <dbReference type="EMBL" id="MDT0607346.1"/>
    </source>
</evidence>
<proteinExistence type="predicted"/>
<keyword evidence="2" id="KW-1185">Reference proteome</keyword>
<evidence type="ECO:0000313" key="2">
    <source>
        <dbReference type="Proteomes" id="UP001255246"/>
    </source>
</evidence>
<dbReference type="InterPro" id="IPR024078">
    <property type="entry name" value="LmbE-like_dom_sf"/>
</dbReference>
<dbReference type="Gene3D" id="3.40.50.10320">
    <property type="entry name" value="LmbE-like"/>
    <property type="match status" value="1"/>
</dbReference>
<name>A0ABU3AAY7_9FLAO</name>
<organism evidence="1 2">
    <name type="scientific">Croceitalea rosinachiae</name>
    <dbReference type="NCBI Taxonomy" id="3075596"/>
    <lineage>
        <taxon>Bacteria</taxon>
        <taxon>Pseudomonadati</taxon>
        <taxon>Bacteroidota</taxon>
        <taxon>Flavobacteriia</taxon>
        <taxon>Flavobacteriales</taxon>
        <taxon>Flavobacteriaceae</taxon>
        <taxon>Croceitalea</taxon>
    </lineage>
</organism>
<dbReference type="InterPro" id="IPR023842">
    <property type="entry name" value="Bacillithiol_biosynth_BshB1"/>
</dbReference>
<dbReference type="RefSeq" id="WP_311350950.1">
    <property type="nucleotide sequence ID" value="NZ_JAVRHR010000002.1"/>
</dbReference>
<dbReference type="EMBL" id="JAVRHR010000002">
    <property type="protein sequence ID" value="MDT0607346.1"/>
    <property type="molecule type" value="Genomic_DNA"/>
</dbReference>